<organism evidence="2 3">
    <name type="scientific">Anas platyrhynchos</name>
    <name type="common">Mallard</name>
    <name type="synonym">Anas boschas</name>
    <dbReference type="NCBI Taxonomy" id="8839"/>
    <lineage>
        <taxon>Eukaryota</taxon>
        <taxon>Metazoa</taxon>
        <taxon>Chordata</taxon>
        <taxon>Craniata</taxon>
        <taxon>Vertebrata</taxon>
        <taxon>Euteleostomi</taxon>
        <taxon>Archelosauria</taxon>
        <taxon>Archosauria</taxon>
        <taxon>Dinosauria</taxon>
        <taxon>Saurischia</taxon>
        <taxon>Theropoda</taxon>
        <taxon>Coelurosauria</taxon>
        <taxon>Aves</taxon>
        <taxon>Neognathae</taxon>
        <taxon>Galloanserae</taxon>
        <taxon>Anseriformes</taxon>
        <taxon>Anatidae</taxon>
        <taxon>Anatinae</taxon>
        <taxon>Anas</taxon>
    </lineage>
</organism>
<protein>
    <submittedName>
        <fullName evidence="2">Uncharacterized protein</fullName>
    </submittedName>
</protein>
<name>R0LLG3_ANAPL</name>
<evidence type="ECO:0000313" key="2">
    <source>
        <dbReference type="EMBL" id="EOB06534.1"/>
    </source>
</evidence>
<evidence type="ECO:0000256" key="1">
    <source>
        <dbReference type="SAM" id="MobiDB-lite"/>
    </source>
</evidence>
<dbReference type="EMBL" id="KB742603">
    <property type="protein sequence ID" value="EOB06534.1"/>
    <property type="molecule type" value="Genomic_DNA"/>
</dbReference>
<gene>
    <name evidence="2" type="ORF">Anapl_16416</name>
</gene>
<evidence type="ECO:0000313" key="3">
    <source>
        <dbReference type="Proteomes" id="UP000296049"/>
    </source>
</evidence>
<feature type="region of interest" description="Disordered" evidence="1">
    <location>
        <begin position="354"/>
        <end position="387"/>
    </location>
</feature>
<proteinExistence type="predicted"/>
<sequence length="387" mass="43057">MQSHAVHAVQGVYIGEALVFWFECDVKSPWLVQTDKLPLAEKADITGPGSLLRAYLNQHEAQVALLWIDKSGGVNPVTQLVDYECQDIILGRPSGPSDLQDIQRHLLTVYVSAPYCEETIRFVTAHSHAQFSEPLMEILVSHTQPRTIVTTAMLLQLSRGEMKPCVSESDSQLISFLLLFTAQGGADGVVSKKPQDINLHALELLEFQQPDTLMEHGAYIQHLLHGLHSACISFTAVELHQGRGRNEKMSVSNSLQAALAADTRFAIYTPLPVQRQSRSNKILVEEMNRHYVGEGQDPNSAFINETFMEGKWTVTLIELFKIPPCASGRRTRPWCNVCTLRKGGLQMAVQMGVTPLPNRGVSPHKNSENSINRTPSMKVLLTEQELE</sequence>
<keyword evidence="3" id="KW-1185">Reference proteome</keyword>
<dbReference type="Proteomes" id="UP000296049">
    <property type="component" value="Unassembled WGS sequence"/>
</dbReference>
<accession>R0LLG3</accession>
<reference evidence="3" key="1">
    <citation type="journal article" date="2013" name="Nat. Genet.">
        <title>The duck genome and transcriptome provide insight into an avian influenza virus reservoir species.</title>
        <authorList>
            <person name="Huang Y."/>
            <person name="Li Y."/>
            <person name="Burt D.W."/>
            <person name="Chen H."/>
            <person name="Zhang Y."/>
            <person name="Qian W."/>
            <person name="Kim H."/>
            <person name="Gan S."/>
            <person name="Zhao Y."/>
            <person name="Li J."/>
            <person name="Yi K."/>
            <person name="Feng H."/>
            <person name="Zhu P."/>
            <person name="Li B."/>
            <person name="Liu Q."/>
            <person name="Fairley S."/>
            <person name="Magor K.E."/>
            <person name="Du Z."/>
            <person name="Hu X."/>
            <person name="Goodman L."/>
            <person name="Tafer H."/>
            <person name="Vignal A."/>
            <person name="Lee T."/>
            <person name="Kim K.W."/>
            <person name="Sheng Z."/>
            <person name="An Y."/>
            <person name="Searle S."/>
            <person name="Herrero J."/>
            <person name="Groenen M.A."/>
            <person name="Crooijmans R.P."/>
            <person name="Faraut T."/>
            <person name="Cai Q."/>
            <person name="Webster R.G."/>
            <person name="Aldridge J.R."/>
            <person name="Warren W.C."/>
            <person name="Bartschat S."/>
            <person name="Kehr S."/>
            <person name="Marz M."/>
            <person name="Stadler P.F."/>
            <person name="Smith J."/>
            <person name="Kraus R.H."/>
            <person name="Zhao Y."/>
            <person name="Ren L."/>
            <person name="Fei J."/>
            <person name="Morisson M."/>
            <person name="Kaiser P."/>
            <person name="Griffin D.K."/>
            <person name="Rao M."/>
            <person name="Pitel F."/>
            <person name="Wang J."/>
            <person name="Li N."/>
        </authorList>
    </citation>
    <scope>NUCLEOTIDE SEQUENCE [LARGE SCALE GENOMIC DNA]</scope>
</reference>
<dbReference type="AlphaFoldDB" id="R0LLG3"/>